<keyword evidence="2" id="KW-0472">Membrane</keyword>
<protein>
    <recommendedName>
        <fullName evidence="5">DUF1772 domain-containing protein</fullName>
    </recommendedName>
</protein>
<feature type="transmembrane region" description="Helical" evidence="2">
    <location>
        <begin position="123"/>
        <end position="144"/>
    </location>
</feature>
<feature type="compositionally biased region" description="Basic and acidic residues" evidence="1">
    <location>
        <begin position="9"/>
        <end position="20"/>
    </location>
</feature>
<evidence type="ECO:0000313" key="4">
    <source>
        <dbReference type="Proteomes" id="UP001598448"/>
    </source>
</evidence>
<evidence type="ECO:0000256" key="2">
    <source>
        <dbReference type="SAM" id="Phobius"/>
    </source>
</evidence>
<feature type="transmembrane region" description="Helical" evidence="2">
    <location>
        <begin position="64"/>
        <end position="88"/>
    </location>
</feature>
<accession>A0ABW6FIE0</accession>
<dbReference type="RefSeq" id="WP_386712095.1">
    <property type="nucleotide sequence ID" value="NZ_JBHXIJ010000056.1"/>
</dbReference>
<evidence type="ECO:0000256" key="1">
    <source>
        <dbReference type="SAM" id="MobiDB-lite"/>
    </source>
</evidence>
<feature type="transmembrane region" description="Helical" evidence="2">
    <location>
        <begin position="34"/>
        <end position="52"/>
    </location>
</feature>
<dbReference type="Proteomes" id="UP001598448">
    <property type="component" value="Unassembled WGS sequence"/>
</dbReference>
<comment type="caution">
    <text evidence="3">The sequence shown here is derived from an EMBL/GenBank/DDBJ whole genome shotgun (WGS) entry which is preliminary data.</text>
</comment>
<feature type="region of interest" description="Disordered" evidence="1">
    <location>
        <begin position="1"/>
        <end position="22"/>
    </location>
</feature>
<evidence type="ECO:0008006" key="5">
    <source>
        <dbReference type="Google" id="ProtNLM"/>
    </source>
</evidence>
<proteinExistence type="predicted"/>
<name>A0ABW6FIE0_9ACTN</name>
<evidence type="ECO:0000313" key="3">
    <source>
        <dbReference type="EMBL" id="MFD5099458.1"/>
    </source>
</evidence>
<sequence length="148" mass="16398">MSFTPQQLRDADRRAREMGHPHTQLMTARHQAEGYRNFLASLTGLLTTVFVLKGQENLAKLSPGVRWTVIALLAAGFLALIVSSWLAVSAVHGRPGETLVLEATQILEYEVERTRRVWVLVEWARWLALVGVVCVAAAVLVTWVRPGG</sequence>
<dbReference type="EMBL" id="JBHXIJ010000056">
    <property type="protein sequence ID" value="MFD5099458.1"/>
    <property type="molecule type" value="Genomic_DNA"/>
</dbReference>
<organism evidence="3 4">
    <name type="scientific">Streptomyces albidochromogenes</name>
    <dbReference type="NCBI Taxonomy" id="329524"/>
    <lineage>
        <taxon>Bacteria</taxon>
        <taxon>Bacillati</taxon>
        <taxon>Actinomycetota</taxon>
        <taxon>Actinomycetes</taxon>
        <taxon>Kitasatosporales</taxon>
        <taxon>Streptomycetaceae</taxon>
        <taxon>Streptomyces</taxon>
    </lineage>
</organism>
<reference evidence="3 4" key="1">
    <citation type="submission" date="2024-09" db="EMBL/GenBank/DDBJ databases">
        <title>The Natural Products Discovery Center: Release of the First 8490 Sequenced Strains for Exploring Actinobacteria Biosynthetic Diversity.</title>
        <authorList>
            <person name="Kalkreuter E."/>
            <person name="Kautsar S.A."/>
            <person name="Yang D."/>
            <person name="Bader C.D."/>
            <person name="Teijaro C.N."/>
            <person name="Fluegel L."/>
            <person name="Davis C.M."/>
            <person name="Simpson J.R."/>
            <person name="Lauterbach L."/>
            <person name="Steele A.D."/>
            <person name="Gui C."/>
            <person name="Meng S."/>
            <person name="Li G."/>
            <person name="Viehrig K."/>
            <person name="Ye F."/>
            <person name="Su P."/>
            <person name="Kiefer A.F."/>
            <person name="Nichols A."/>
            <person name="Cepeda A.J."/>
            <person name="Yan W."/>
            <person name="Fan B."/>
            <person name="Jiang Y."/>
            <person name="Adhikari A."/>
            <person name="Zheng C.-J."/>
            <person name="Schuster L."/>
            <person name="Cowan T.M."/>
            <person name="Smanski M.J."/>
            <person name="Chevrette M.G."/>
            <person name="De Carvalho L.P.S."/>
            <person name="Shen B."/>
        </authorList>
    </citation>
    <scope>NUCLEOTIDE SEQUENCE [LARGE SCALE GENOMIC DNA]</scope>
    <source>
        <strain evidence="3 4">NPDC058348</strain>
    </source>
</reference>
<gene>
    <name evidence="3" type="ORF">ACFWJN_10870</name>
</gene>
<keyword evidence="2" id="KW-0812">Transmembrane</keyword>
<keyword evidence="4" id="KW-1185">Reference proteome</keyword>
<keyword evidence="2" id="KW-1133">Transmembrane helix</keyword>